<dbReference type="Proteomes" id="UP000632740">
    <property type="component" value="Unassembled WGS sequence"/>
</dbReference>
<dbReference type="GO" id="GO:0016740">
    <property type="term" value="F:transferase activity"/>
    <property type="evidence" value="ECO:0007669"/>
    <property type="project" value="UniProtKB-KW"/>
</dbReference>
<keyword evidence="4" id="KW-1185">Reference proteome</keyword>
<organism evidence="3 4">
    <name type="scientific">Cellulomonas chitinilytica</name>
    <dbReference type="NCBI Taxonomy" id="398759"/>
    <lineage>
        <taxon>Bacteria</taxon>
        <taxon>Bacillati</taxon>
        <taxon>Actinomycetota</taxon>
        <taxon>Actinomycetes</taxon>
        <taxon>Micrococcales</taxon>
        <taxon>Cellulomonadaceae</taxon>
        <taxon>Cellulomonas</taxon>
    </lineage>
</organism>
<evidence type="ECO:0000256" key="1">
    <source>
        <dbReference type="ARBA" id="ARBA00022679"/>
    </source>
</evidence>
<evidence type="ECO:0000313" key="4">
    <source>
        <dbReference type="Proteomes" id="UP000632740"/>
    </source>
</evidence>
<accession>A0A919U2Z5</accession>
<evidence type="ECO:0008006" key="5">
    <source>
        <dbReference type="Google" id="ProtNLM"/>
    </source>
</evidence>
<dbReference type="Pfam" id="PF00132">
    <property type="entry name" value="Hexapep"/>
    <property type="match status" value="1"/>
</dbReference>
<dbReference type="InterPro" id="IPR001451">
    <property type="entry name" value="Hexapep"/>
</dbReference>
<dbReference type="AlphaFoldDB" id="A0A919U2Z5"/>
<dbReference type="SUPFAM" id="SSF51161">
    <property type="entry name" value="Trimeric LpxA-like enzymes"/>
    <property type="match status" value="1"/>
</dbReference>
<keyword evidence="2" id="KW-0677">Repeat</keyword>
<proteinExistence type="predicted"/>
<evidence type="ECO:0000313" key="3">
    <source>
        <dbReference type="EMBL" id="GIG22806.1"/>
    </source>
</evidence>
<dbReference type="PROSITE" id="PS00101">
    <property type="entry name" value="HEXAPEP_TRANSFERASES"/>
    <property type="match status" value="1"/>
</dbReference>
<sequence length="156" mass="16615">MIPRVWVRLSGGWWQHRERCLRSRGFVRRIQVGVYKMYVEEHGGYVSLLAEFAGEPRLPHKMLSVFIAPGARIGSGVTIHQQVTIGKNDDPDSPRFGSPTIGDGVYIGAGAQVIGAVTVGAGARIGAGAVVVHDVPPGATVVSAPARVILRDITPV</sequence>
<name>A0A919U2Z5_9CELL</name>
<dbReference type="EMBL" id="BONK01000013">
    <property type="protein sequence ID" value="GIG22806.1"/>
    <property type="molecule type" value="Genomic_DNA"/>
</dbReference>
<dbReference type="RefSeq" id="WP_203757816.1">
    <property type="nucleotide sequence ID" value="NZ_BONK01000013.1"/>
</dbReference>
<gene>
    <name evidence="3" type="ORF">Cch01nite_35300</name>
</gene>
<dbReference type="Gene3D" id="2.160.10.10">
    <property type="entry name" value="Hexapeptide repeat proteins"/>
    <property type="match status" value="1"/>
</dbReference>
<evidence type="ECO:0000256" key="2">
    <source>
        <dbReference type="ARBA" id="ARBA00022737"/>
    </source>
</evidence>
<protein>
    <recommendedName>
        <fullName evidence="5">Serine acetyltransferase</fullName>
    </recommendedName>
</protein>
<keyword evidence="1" id="KW-0808">Transferase</keyword>
<dbReference type="PANTHER" id="PTHR42811">
    <property type="entry name" value="SERINE ACETYLTRANSFERASE"/>
    <property type="match status" value="1"/>
</dbReference>
<dbReference type="InterPro" id="IPR011004">
    <property type="entry name" value="Trimer_LpxA-like_sf"/>
</dbReference>
<comment type="caution">
    <text evidence="3">The sequence shown here is derived from an EMBL/GenBank/DDBJ whole genome shotgun (WGS) entry which is preliminary data.</text>
</comment>
<dbReference type="InterPro" id="IPR018357">
    <property type="entry name" value="Hexapep_transf_CS"/>
</dbReference>
<reference evidence="3" key="1">
    <citation type="submission" date="2021-01" db="EMBL/GenBank/DDBJ databases">
        <title>Whole genome shotgun sequence of Cellulomonas chitinilytica NBRC 110799.</title>
        <authorList>
            <person name="Komaki H."/>
            <person name="Tamura T."/>
        </authorList>
    </citation>
    <scope>NUCLEOTIDE SEQUENCE</scope>
    <source>
        <strain evidence="3">NBRC 110799</strain>
    </source>
</reference>